<comment type="caution">
    <text evidence="9">The sequence shown here is derived from an EMBL/GenBank/DDBJ whole genome shotgun (WGS) entry which is preliminary data.</text>
</comment>
<comment type="catalytic activity">
    <reaction evidence="4">
        <text>L-proline + NADP(+) = (S)-1-pyrroline-5-carboxylate + NADPH + 2 H(+)</text>
        <dbReference type="Rhea" id="RHEA:14109"/>
        <dbReference type="ChEBI" id="CHEBI:15378"/>
        <dbReference type="ChEBI" id="CHEBI:17388"/>
        <dbReference type="ChEBI" id="CHEBI:57783"/>
        <dbReference type="ChEBI" id="CHEBI:58349"/>
        <dbReference type="ChEBI" id="CHEBI:60039"/>
        <dbReference type="EC" id="1.5.1.2"/>
    </reaction>
</comment>
<keyword evidence="4" id="KW-0963">Cytoplasm</keyword>
<keyword evidence="2 4" id="KW-0521">NADP</keyword>
<feature type="binding site" evidence="6">
    <location>
        <begin position="73"/>
        <end position="76"/>
    </location>
    <ligand>
        <name>NADP(+)</name>
        <dbReference type="ChEBI" id="CHEBI:58349"/>
    </ligand>
</feature>
<dbReference type="Gene3D" id="1.10.3730.10">
    <property type="entry name" value="ProC C-terminal domain-like"/>
    <property type="match status" value="1"/>
</dbReference>
<reference evidence="9 10" key="1">
    <citation type="journal article" date="2016" name="Environ. Microbiol.">
        <title>Genomic resolution of a cold subsurface aquifer community provides metabolic insights for novel microbes adapted to high CO concentrations.</title>
        <authorList>
            <person name="Probst A.J."/>
            <person name="Castelle C.J."/>
            <person name="Singh A."/>
            <person name="Brown C.T."/>
            <person name="Anantharaman K."/>
            <person name="Sharon I."/>
            <person name="Hug L.A."/>
            <person name="Burstein D."/>
            <person name="Emerson J.B."/>
            <person name="Thomas B.C."/>
            <person name="Banfield J.F."/>
        </authorList>
    </citation>
    <scope>NUCLEOTIDE SEQUENCE [LARGE SCALE GENOMIC DNA]</scope>
    <source>
        <strain evidence="9">CG2_30_54_11</strain>
    </source>
</reference>
<feature type="domain" description="Pyrroline-5-carboxylate reductase catalytic N-terminal" evidence="7">
    <location>
        <begin position="7"/>
        <end position="101"/>
    </location>
</feature>
<sequence length="275" mass="29331">MDINSVRIGIIGVGNMGSAIARALLEHKDHAPARVILCESSLERLEPFRSYPAVHIAYDLRDALLEADVVIVAVKPQEIKSLLNAIPEVSSSKLWLSIAAGVSIDSYRTLLRASDLKIVRAMPNTPAMVGQGMTGWTASASVTAEEKELIRAILSCFGCEIEVPSESEIDMVTAISGSGPAYFFHLVELLAKSGTELGLSMEESTMLATETFIGAAALLRSTGKTAEELRLQVTSRGGTTHAAITSFTEQHLGEIISQGVKACYLRAGQLGKEAS</sequence>
<dbReference type="InterPro" id="IPR000304">
    <property type="entry name" value="Pyrroline-COOH_reductase"/>
</dbReference>
<dbReference type="InterPro" id="IPR028939">
    <property type="entry name" value="P5C_Rdtase_cat_N"/>
</dbReference>
<feature type="binding site" evidence="6">
    <location>
        <begin position="11"/>
        <end position="16"/>
    </location>
    <ligand>
        <name>NADP(+)</name>
        <dbReference type="ChEBI" id="CHEBI:58349"/>
    </ligand>
</feature>
<dbReference type="EC" id="1.5.1.2" evidence="4 5"/>
<dbReference type="PANTHER" id="PTHR11645:SF0">
    <property type="entry name" value="PYRROLINE-5-CARBOXYLATE REDUCTASE 3"/>
    <property type="match status" value="1"/>
</dbReference>
<comment type="catalytic activity">
    <reaction evidence="4">
        <text>L-proline + NAD(+) = (S)-1-pyrroline-5-carboxylate + NADH + 2 H(+)</text>
        <dbReference type="Rhea" id="RHEA:14105"/>
        <dbReference type="ChEBI" id="CHEBI:15378"/>
        <dbReference type="ChEBI" id="CHEBI:17388"/>
        <dbReference type="ChEBI" id="CHEBI:57540"/>
        <dbReference type="ChEBI" id="CHEBI:57945"/>
        <dbReference type="ChEBI" id="CHEBI:60039"/>
        <dbReference type="EC" id="1.5.1.2"/>
    </reaction>
</comment>
<dbReference type="Pfam" id="PF03807">
    <property type="entry name" value="F420_oxidored"/>
    <property type="match status" value="1"/>
</dbReference>
<proteinExistence type="inferred from homology"/>
<keyword evidence="4" id="KW-0028">Amino-acid biosynthesis</keyword>
<comment type="similarity">
    <text evidence="1 4">Belongs to the pyrroline-5-carboxylate reductase family.</text>
</comment>
<dbReference type="UniPathway" id="UPA00098">
    <property type="reaction ID" value="UER00361"/>
</dbReference>
<protein>
    <recommendedName>
        <fullName evidence="4 5">Pyrroline-5-carboxylate reductase</fullName>
        <shortName evidence="4">P5C reductase</shortName>
        <shortName evidence="4">P5CR</shortName>
        <ecNumber evidence="4 5">1.5.1.2</ecNumber>
    </recommendedName>
    <alternativeName>
        <fullName evidence="4">PCA reductase</fullName>
    </alternativeName>
</protein>
<evidence type="ECO:0000256" key="4">
    <source>
        <dbReference type="HAMAP-Rule" id="MF_01925"/>
    </source>
</evidence>
<dbReference type="FunFam" id="1.10.3730.10:FF:000001">
    <property type="entry name" value="Pyrroline-5-carboxylate reductase"/>
    <property type="match status" value="1"/>
</dbReference>
<comment type="function">
    <text evidence="4">Catalyzes the reduction of 1-pyrroline-5-carboxylate (PCA) to L-proline.</text>
</comment>
<comment type="pathway">
    <text evidence="4">Amino-acid biosynthesis; L-proline biosynthesis; L-proline from L-glutamate 5-semialdehyde: step 1/1.</text>
</comment>
<dbReference type="Proteomes" id="UP000183245">
    <property type="component" value="Unassembled WGS sequence"/>
</dbReference>
<dbReference type="SUPFAM" id="SSF51735">
    <property type="entry name" value="NAD(P)-binding Rossmann-fold domains"/>
    <property type="match status" value="1"/>
</dbReference>
<evidence type="ECO:0000259" key="7">
    <source>
        <dbReference type="Pfam" id="PF03807"/>
    </source>
</evidence>
<dbReference type="AlphaFoldDB" id="A0A1J5ICU0"/>
<keyword evidence="4" id="KW-0641">Proline biosynthesis</keyword>
<evidence type="ECO:0000256" key="6">
    <source>
        <dbReference type="PIRSR" id="PIRSR000193-1"/>
    </source>
</evidence>
<organism evidence="9 10">
    <name type="scientific">Candidatus Wirthbacteria bacterium CG2_30_54_11</name>
    <dbReference type="NCBI Taxonomy" id="1817892"/>
    <lineage>
        <taxon>Bacteria</taxon>
        <taxon>Candidatus Wirthbacteria</taxon>
    </lineage>
</organism>
<dbReference type="HAMAP" id="MF_01925">
    <property type="entry name" value="P5C_reductase"/>
    <property type="match status" value="1"/>
</dbReference>
<dbReference type="EMBL" id="MNZT01000120">
    <property type="protein sequence ID" value="OIP94964.1"/>
    <property type="molecule type" value="Genomic_DNA"/>
</dbReference>
<dbReference type="STRING" id="1817892.AUK40_06495"/>
<dbReference type="Pfam" id="PF14748">
    <property type="entry name" value="P5CR_dimer"/>
    <property type="match status" value="1"/>
</dbReference>
<feature type="domain" description="Pyrroline-5-carboxylate reductase dimerisation" evidence="8">
    <location>
        <begin position="166"/>
        <end position="269"/>
    </location>
</feature>
<gene>
    <name evidence="4" type="primary">proC</name>
    <name evidence="9" type="ORF">AUK40_06495</name>
</gene>
<dbReference type="InterPro" id="IPR008927">
    <property type="entry name" value="6-PGluconate_DH-like_C_sf"/>
</dbReference>
<dbReference type="GO" id="GO:0005737">
    <property type="term" value="C:cytoplasm"/>
    <property type="evidence" value="ECO:0007669"/>
    <property type="project" value="UniProtKB-SubCell"/>
</dbReference>
<name>A0A1J5ICU0_9BACT</name>
<evidence type="ECO:0000256" key="5">
    <source>
        <dbReference type="NCBIfam" id="TIGR00112"/>
    </source>
</evidence>
<dbReference type="PIRSF" id="PIRSF000193">
    <property type="entry name" value="Pyrrol-5-carb_rd"/>
    <property type="match status" value="1"/>
</dbReference>
<dbReference type="SUPFAM" id="SSF48179">
    <property type="entry name" value="6-phosphogluconate dehydrogenase C-terminal domain-like"/>
    <property type="match status" value="1"/>
</dbReference>
<dbReference type="GO" id="GO:0055129">
    <property type="term" value="P:L-proline biosynthetic process"/>
    <property type="evidence" value="ECO:0007669"/>
    <property type="project" value="UniProtKB-UniRule"/>
</dbReference>
<dbReference type="InterPro" id="IPR036291">
    <property type="entry name" value="NAD(P)-bd_dom_sf"/>
</dbReference>
<evidence type="ECO:0000313" key="10">
    <source>
        <dbReference type="Proteomes" id="UP000183245"/>
    </source>
</evidence>
<evidence type="ECO:0000256" key="2">
    <source>
        <dbReference type="ARBA" id="ARBA00022857"/>
    </source>
</evidence>
<dbReference type="InterPro" id="IPR029036">
    <property type="entry name" value="P5CR_dimer"/>
</dbReference>
<evidence type="ECO:0000259" key="8">
    <source>
        <dbReference type="Pfam" id="PF14748"/>
    </source>
</evidence>
<comment type="subcellular location">
    <subcellularLocation>
        <location evidence="4">Cytoplasm</location>
    </subcellularLocation>
</comment>
<dbReference type="NCBIfam" id="TIGR00112">
    <property type="entry name" value="proC"/>
    <property type="match status" value="1"/>
</dbReference>
<dbReference type="PANTHER" id="PTHR11645">
    <property type="entry name" value="PYRROLINE-5-CARBOXYLATE REDUCTASE"/>
    <property type="match status" value="1"/>
</dbReference>
<evidence type="ECO:0000313" key="9">
    <source>
        <dbReference type="EMBL" id="OIP94964.1"/>
    </source>
</evidence>
<keyword evidence="3 4" id="KW-0560">Oxidoreductase</keyword>
<dbReference type="Gene3D" id="3.40.50.720">
    <property type="entry name" value="NAD(P)-binding Rossmann-like Domain"/>
    <property type="match status" value="1"/>
</dbReference>
<accession>A0A1J5ICU0</accession>
<evidence type="ECO:0000256" key="1">
    <source>
        <dbReference type="ARBA" id="ARBA00005525"/>
    </source>
</evidence>
<dbReference type="GO" id="GO:0004735">
    <property type="term" value="F:pyrroline-5-carboxylate reductase activity"/>
    <property type="evidence" value="ECO:0007669"/>
    <property type="project" value="UniProtKB-UniRule"/>
</dbReference>
<evidence type="ECO:0000256" key="3">
    <source>
        <dbReference type="ARBA" id="ARBA00023002"/>
    </source>
</evidence>